<keyword evidence="2" id="KW-0560">Oxidoreductase</keyword>
<dbReference type="AlphaFoldDB" id="A0AAX3BFV2"/>
<gene>
    <name evidence="3" type="ORF">KDW03_04695</name>
</gene>
<keyword evidence="1" id="KW-0285">Flavoprotein</keyword>
<dbReference type="SUPFAM" id="SSF51905">
    <property type="entry name" value="FAD/NAD(P)-binding domain"/>
    <property type="match status" value="1"/>
</dbReference>
<protein>
    <submittedName>
        <fullName evidence="3">NAD(P)-binding domain-containing protein</fullName>
    </submittedName>
</protein>
<name>A0AAX3BFV2_9SPIR</name>
<keyword evidence="4" id="KW-1185">Reference proteome</keyword>
<dbReference type="KEGG" id="taqu:KDW03_04695"/>
<dbReference type="Proteomes" id="UP001056539">
    <property type="component" value="Chromosome"/>
</dbReference>
<proteinExistence type="predicted"/>
<reference evidence="3" key="2">
    <citation type="submission" date="2022-06" db="EMBL/GenBank/DDBJ databases">
        <title>Thermospira aquatica gen. nov., sp. nov.</title>
        <authorList>
            <person name="Ben Ali Gam Z."/>
            <person name="Labat M."/>
        </authorList>
    </citation>
    <scope>NUCLEOTIDE SEQUENCE</scope>
    <source>
        <strain evidence="3">F1F22</strain>
    </source>
</reference>
<sequence>MYDVVIVGAGPAGISVAVEAVEAGIPRENILILEKEKEHAFTIKKFYPEAKLVTANYKGMEPRCEGILCMTDLPKSEVVDFLDQTIARYQLPVHYEEQVYAIHEDPERKLFVVRTSRDSYETRIVVIAIGVLGRPNRPNYPIPSSLSERVFFDVTSHRIENQRVLVVGGGDSAAEYVQYLLQFHNTITMSYRRDSFERMNQINRRTIEELARLGMIEVRYNSNIRSLEDFKGKPLVHFVEPPTPVEYDAVVYALGGSSPKNFLESIGIAFDGVQPLVNENGETNVPGIFLVGDLIHFPRGGSIITAFNSARKAMEAICDKYLGCKVRSTD</sequence>
<evidence type="ECO:0000313" key="4">
    <source>
        <dbReference type="Proteomes" id="UP001056539"/>
    </source>
</evidence>
<dbReference type="PRINTS" id="PR00368">
    <property type="entry name" value="FADPNR"/>
</dbReference>
<organism evidence="3 4">
    <name type="scientific">Thermospira aquatica</name>
    <dbReference type="NCBI Taxonomy" id="2828656"/>
    <lineage>
        <taxon>Bacteria</taxon>
        <taxon>Pseudomonadati</taxon>
        <taxon>Spirochaetota</taxon>
        <taxon>Spirochaetia</taxon>
        <taxon>Brevinematales</taxon>
        <taxon>Thermospiraceae</taxon>
        <taxon>Thermospira</taxon>
    </lineage>
</organism>
<dbReference type="GO" id="GO:0016491">
    <property type="term" value="F:oxidoreductase activity"/>
    <property type="evidence" value="ECO:0007669"/>
    <property type="project" value="UniProtKB-KW"/>
</dbReference>
<dbReference type="Pfam" id="PF13738">
    <property type="entry name" value="Pyr_redox_3"/>
    <property type="match status" value="1"/>
</dbReference>
<dbReference type="PANTHER" id="PTHR48105">
    <property type="entry name" value="THIOREDOXIN REDUCTASE 1-RELATED-RELATED"/>
    <property type="match status" value="1"/>
</dbReference>
<evidence type="ECO:0000313" key="3">
    <source>
        <dbReference type="EMBL" id="URA11099.1"/>
    </source>
</evidence>
<dbReference type="RefSeq" id="WP_271436234.1">
    <property type="nucleotide sequence ID" value="NZ_CP073355.1"/>
</dbReference>
<reference evidence="3" key="1">
    <citation type="submission" date="2021-04" db="EMBL/GenBank/DDBJ databases">
        <authorList>
            <person name="Postec A."/>
        </authorList>
    </citation>
    <scope>NUCLEOTIDE SEQUENCE</scope>
    <source>
        <strain evidence="3">F1F22</strain>
    </source>
</reference>
<dbReference type="Gene3D" id="3.50.50.60">
    <property type="entry name" value="FAD/NAD(P)-binding domain"/>
    <property type="match status" value="2"/>
</dbReference>
<evidence type="ECO:0000256" key="2">
    <source>
        <dbReference type="ARBA" id="ARBA00023002"/>
    </source>
</evidence>
<dbReference type="InterPro" id="IPR050097">
    <property type="entry name" value="Ferredoxin-NADP_redctase_2"/>
</dbReference>
<dbReference type="InterPro" id="IPR036188">
    <property type="entry name" value="FAD/NAD-bd_sf"/>
</dbReference>
<accession>A0AAX3BFV2</accession>
<dbReference type="EMBL" id="CP073355">
    <property type="protein sequence ID" value="URA11099.1"/>
    <property type="molecule type" value="Genomic_DNA"/>
</dbReference>
<dbReference type="PRINTS" id="PR00469">
    <property type="entry name" value="PNDRDTASEII"/>
</dbReference>
<evidence type="ECO:0000256" key="1">
    <source>
        <dbReference type="ARBA" id="ARBA00022630"/>
    </source>
</evidence>